<dbReference type="OrthoDB" id="9958517at2"/>
<evidence type="ECO:0000313" key="1">
    <source>
        <dbReference type="EMBL" id="KJH71227.1"/>
    </source>
</evidence>
<accession>A0A0D8ZSB9</accession>
<dbReference type="AlphaFoldDB" id="A0A0D8ZSB9"/>
<comment type="caution">
    <text evidence="1">The sequence shown here is derived from an EMBL/GenBank/DDBJ whole genome shotgun (WGS) entry which is preliminary data.</text>
</comment>
<name>A0A0D8ZSB9_9CYAN</name>
<protein>
    <submittedName>
        <fullName evidence="1">Uncharacterized protein</fullName>
    </submittedName>
</protein>
<sequence>MATRRGPTKGSRILVQLPFGRDKTGGGKPASRLIYIKQGVADALGFKPIRTLPTQQVRYKTASGTATTTRYQKGSYKRKSVTLIFKAPKNITGSTGLYKSVAMPIPSGVTLDDVIKYFHTGAGKSKGVVALISPQGSRMQWAEATLR</sequence>
<dbReference type="STRING" id="1618023.UH38_13105"/>
<dbReference type="Proteomes" id="UP000032452">
    <property type="component" value="Unassembled WGS sequence"/>
</dbReference>
<evidence type="ECO:0000313" key="2">
    <source>
        <dbReference type="Proteomes" id="UP000032452"/>
    </source>
</evidence>
<proteinExistence type="predicted"/>
<reference evidence="1 2" key="1">
    <citation type="submission" date="2015-02" db="EMBL/GenBank/DDBJ databases">
        <title>Draft genome of a novel marine cyanobacterium (Chroococcales) isolated from South Atlantic Ocean.</title>
        <authorList>
            <person name="Rigonato J."/>
            <person name="Alvarenga D.O."/>
            <person name="Branco L.H."/>
            <person name="Varani A.M."/>
            <person name="Brandini F.P."/>
            <person name="Fiore M.F."/>
        </authorList>
    </citation>
    <scope>NUCLEOTIDE SEQUENCE [LARGE SCALE GENOMIC DNA]</scope>
    <source>
        <strain evidence="1 2">CENA595</strain>
    </source>
</reference>
<gene>
    <name evidence="1" type="ORF">UH38_13105</name>
</gene>
<dbReference type="EMBL" id="JYON01000013">
    <property type="protein sequence ID" value="KJH71227.1"/>
    <property type="molecule type" value="Genomic_DNA"/>
</dbReference>
<organism evidence="1 2">
    <name type="scientific">Aliterella atlantica CENA595</name>
    <dbReference type="NCBI Taxonomy" id="1618023"/>
    <lineage>
        <taxon>Bacteria</taxon>
        <taxon>Bacillati</taxon>
        <taxon>Cyanobacteriota</taxon>
        <taxon>Cyanophyceae</taxon>
        <taxon>Chroococcidiopsidales</taxon>
        <taxon>Aliterellaceae</taxon>
        <taxon>Aliterella</taxon>
    </lineage>
</organism>
<dbReference type="RefSeq" id="WP_045055117.1">
    <property type="nucleotide sequence ID" value="NZ_CAWMDP010000056.1"/>
</dbReference>
<keyword evidence="2" id="KW-1185">Reference proteome</keyword>